<gene>
    <name evidence="4" type="ORF">OG398_02975</name>
</gene>
<dbReference type="InterPro" id="IPR036188">
    <property type="entry name" value="FAD/NAD-bd_sf"/>
</dbReference>
<sequence>MTRRERTVDVLVVGAGPAGLGAAAELAASGVPVEVLEREQNAGGIPRHCHHGGFGGRRTTTSGGLSGPEYALRCAAAAERAGATLRTGITVTGWAGPRTLDVTGPGGLERITARAVLLATGARERPRSARLVPGSRPAGVYTTGELQQAVHLHHQHIGTRAVVVGDEPVAHAAADTLRVAGAEVAALVSARPPQPLAPLRRGPGAPVLSRTTVTGLTGRGRLTGVTVRHEDGRTTTLRCDTVVFTGDWIPDHELARRGAVALDPGTRGPAHDASYRTGERGVFAIGNLLHAVESASTAAAEGRAAAAPVLRHLATGSWPTGRTALAVEAPLMWIAPNLIGPDGDPPLSNRFVLRTGRRRTAPLFEVRQNGRLLHRQRLLLPARPGAPLHLSADWLDRADPHGGTVRIRMR</sequence>
<dbReference type="PRINTS" id="PR00469">
    <property type="entry name" value="PNDRDTASEII"/>
</dbReference>
<name>A0AAU2VJ07_9ACTN</name>
<evidence type="ECO:0000313" key="4">
    <source>
        <dbReference type="EMBL" id="WTW67312.1"/>
    </source>
</evidence>
<dbReference type="SUPFAM" id="SSF51905">
    <property type="entry name" value="FAD/NAD(P)-binding domain"/>
    <property type="match status" value="1"/>
</dbReference>
<dbReference type="AlphaFoldDB" id="A0AAU2VJ07"/>
<dbReference type="GO" id="GO:0016491">
    <property type="term" value="F:oxidoreductase activity"/>
    <property type="evidence" value="ECO:0007669"/>
    <property type="project" value="UniProtKB-KW"/>
</dbReference>
<keyword evidence="1" id="KW-0560">Oxidoreductase</keyword>
<dbReference type="Pfam" id="PF07992">
    <property type="entry name" value="Pyr_redox_2"/>
    <property type="match status" value="1"/>
</dbReference>
<evidence type="ECO:0000256" key="2">
    <source>
        <dbReference type="SAM" id="MobiDB-lite"/>
    </source>
</evidence>
<evidence type="ECO:0000256" key="1">
    <source>
        <dbReference type="ARBA" id="ARBA00023002"/>
    </source>
</evidence>
<accession>A0AAU2VJ07</accession>
<dbReference type="EMBL" id="CP108313">
    <property type="protein sequence ID" value="WTW67312.1"/>
    <property type="molecule type" value="Genomic_DNA"/>
</dbReference>
<organism evidence="4">
    <name type="scientific">Streptomyces sp. NBC_00008</name>
    <dbReference type="NCBI Taxonomy" id="2903610"/>
    <lineage>
        <taxon>Bacteria</taxon>
        <taxon>Bacillati</taxon>
        <taxon>Actinomycetota</taxon>
        <taxon>Actinomycetes</taxon>
        <taxon>Kitasatosporales</taxon>
        <taxon>Streptomycetaceae</taxon>
        <taxon>Streptomyces</taxon>
    </lineage>
</organism>
<evidence type="ECO:0000259" key="3">
    <source>
        <dbReference type="Pfam" id="PF07992"/>
    </source>
</evidence>
<dbReference type="Gene3D" id="3.50.50.60">
    <property type="entry name" value="FAD/NAD(P)-binding domain"/>
    <property type="match status" value="2"/>
</dbReference>
<dbReference type="PRINTS" id="PR00368">
    <property type="entry name" value="FADPNR"/>
</dbReference>
<dbReference type="InterPro" id="IPR051691">
    <property type="entry name" value="Metab_Enz_Cyan_OpOx_G3PDH"/>
</dbReference>
<feature type="domain" description="FAD/NAD(P)-binding" evidence="3">
    <location>
        <begin position="9"/>
        <end position="302"/>
    </location>
</feature>
<proteinExistence type="predicted"/>
<dbReference type="PANTHER" id="PTHR42949">
    <property type="entry name" value="ANAEROBIC GLYCEROL-3-PHOSPHATE DEHYDROGENASE SUBUNIT B"/>
    <property type="match status" value="1"/>
</dbReference>
<dbReference type="InterPro" id="IPR023753">
    <property type="entry name" value="FAD/NAD-binding_dom"/>
</dbReference>
<dbReference type="PANTHER" id="PTHR42949:SF3">
    <property type="entry name" value="ANAEROBIC GLYCEROL-3-PHOSPHATE DEHYDROGENASE SUBUNIT B"/>
    <property type="match status" value="1"/>
</dbReference>
<protein>
    <submittedName>
        <fullName evidence="4">NAD(P)/FAD-dependent oxidoreductase</fullName>
    </submittedName>
</protein>
<reference evidence="4" key="1">
    <citation type="submission" date="2022-10" db="EMBL/GenBank/DDBJ databases">
        <title>The complete genomes of actinobacterial strains from the NBC collection.</title>
        <authorList>
            <person name="Joergensen T.S."/>
            <person name="Alvarez Arevalo M."/>
            <person name="Sterndorff E.B."/>
            <person name="Faurdal D."/>
            <person name="Vuksanovic O."/>
            <person name="Mourched A.-S."/>
            <person name="Charusanti P."/>
            <person name="Shaw S."/>
            <person name="Blin K."/>
            <person name="Weber T."/>
        </authorList>
    </citation>
    <scope>NUCLEOTIDE SEQUENCE</scope>
    <source>
        <strain evidence="4">NBC_00008</strain>
    </source>
</reference>
<feature type="region of interest" description="Disordered" evidence="2">
    <location>
        <begin position="42"/>
        <end position="62"/>
    </location>
</feature>